<reference evidence="3" key="1">
    <citation type="journal article" date="2019" name="Int. J. Syst. Evol. Microbiol.">
        <title>The Global Catalogue of Microorganisms (GCM) 10K type strain sequencing project: providing services to taxonomists for standard genome sequencing and annotation.</title>
        <authorList>
            <consortium name="The Broad Institute Genomics Platform"/>
            <consortium name="The Broad Institute Genome Sequencing Center for Infectious Disease"/>
            <person name="Wu L."/>
            <person name="Ma J."/>
        </authorList>
    </citation>
    <scope>NUCLEOTIDE SEQUENCE [LARGE SCALE GENOMIC DNA]</scope>
    <source>
        <strain evidence="3">CGMCC 4.7020</strain>
    </source>
</reference>
<dbReference type="Pfam" id="PF09339">
    <property type="entry name" value="HTH_IclR"/>
    <property type="match status" value="1"/>
</dbReference>
<evidence type="ECO:0000313" key="3">
    <source>
        <dbReference type="Proteomes" id="UP001597058"/>
    </source>
</evidence>
<dbReference type="EMBL" id="JBHTMM010000014">
    <property type="protein sequence ID" value="MFD1306986.1"/>
    <property type="molecule type" value="Genomic_DNA"/>
</dbReference>
<dbReference type="PROSITE" id="PS51077">
    <property type="entry name" value="HTH_ICLR"/>
    <property type="match status" value="1"/>
</dbReference>
<accession>A0ABW3XD91</accession>
<dbReference type="RefSeq" id="WP_329524872.1">
    <property type="nucleotide sequence ID" value="NZ_JBHSKH010000103.1"/>
</dbReference>
<keyword evidence="3" id="KW-1185">Reference proteome</keyword>
<organism evidence="2 3">
    <name type="scientific">Streptomyces kaempferi</name>
    <dbReference type="NCBI Taxonomy" id="333725"/>
    <lineage>
        <taxon>Bacteria</taxon>
        <taxon>Bacillati</taxon>
        <taxon>Actinomycetota</taxon>
        <taxon>Actinomycetes</taxon>
        <taxon>Kitasatosporales</taxon>
        <taxon>Streptomycetaceae</taxon>
        <taxon>Streptomyces</taxon>
    </lineage>
</organism>
<dbReference type="InterPro" id="IPR005471">
    <property type="entry name" value="Tscrpt_reg_IclR_N"/>
</dbReference>
<dbReference type="InterPro" id="IPR036390">
    <property type="entry name" value="WH_DNA-bd_sf"/>
</dbReference>
<feature type="domain" description="HTH iclR-type" evidence="1">
    <location>
        <begin position="20"/>
        <end position="80"/>
    </location>
</feature>
<protein>
    <submittedName>
        <fullName evidence="2">Helix-turn-helix domain-containing protein</fullName>
    </submittedName>
</protein>
<evidence type="ECO:0000259" key="1">
    <source>
        <dbReference type="PROSITE" id="PS51077"/>
    </source>
</evidence>
<sequence>MTDDPAAAAAFPGAAEGRPAGVVHSAFALVRALREAPGPLGATDLASAVGIPKTTAHRVLEQMAQEGIVTRRDHKWAIAPGFGELMRAGERPSPLKVVARPRLNALAQATGASVVLHNVSDGVVDTVYCAYGPLLAPLVPAAEQRLAAVHPAASLWRALASGQVAAEYQEVHPGCICIAAPAALPSGGTVVASLARPENREVESLKRPLEKVVHLILSDERRFER</sequence>
<evidence type="ECO:0000313" key="2">
    <source>
        <dbReference type="EMBL" id="MFD1306986.1"/>
    </source>
</evidence>
<gene>
    <name evidence="2" type="ORF">ACFQ5X_14170</name>
</gene>
<dbReference type="SUPFAM" id="SSF46785">
    <property type="entry name" value="Winged helix' DNA-binding domain"/>
    <property type="match status" value="1"/>
</dbReference>
<dbReference type="InterPro" id="IPR050707">
    <property type="entry name" value="HTH_MetabolicPath_Reg"/>
</dbReference>
<comment type="caution">
    <text evidence="2">The sequence shown here is derived from an EMBL/GenBank/DDBJ whole genome shotgun (WGS) entry which is preliminary data.</text>
</comment>
<dbReference type="PANTHER" id="PTHR30136:SF35">
    <property type="entry name" value="HTH-TYPE TRANSCRIPTIONAL REGULATOR RV1719"/>
    <property type="match status" value="1"/>
</dbReference>
<proteinExistence type="predicted"/>
<dbReference type="SMART" id="SM00346">
    <property type="entry name" value="HTH_ICLR"/>
    <property type="match status" value="1"/>
</dbReference>
<dbReference type="Gene3D" id="1.10.10.10">
    <property type="entry name" value="Winged helix-like DNA-binding domain superfamily/Winged helix DNA-binding domain"/>
    <property type="match status" value="1"/>
</dbReference>
<dbReference type="CDD" id="cd00090">
    <property type="entry name" value="HTH_ARSR"/>
    <property type="match status" value="1"/>
</dbReference>
<dbReference type="SUPFAM" id="SSF55781">
    <property type="entry name" value="GAF domain-like"/>
    <property type="match status" value="1"/>
</dbReference>
<dbReference type="PANTHER" id="PTHR30136">
    <property type="entry name" value="HELIX-TURN-HELIX TRANSCRIPTIONAL REGULATOR, ICLR FAMILY"/>
    <property type="match status" value="1"/>
</dbReference>
<dbReference type="InterPro" id="IPR011991">
    <property type="entry name" value="ArsR-like_HTH"/>
</dbReference>
<dbReference type="Proteomes" id="UP001597058">
    <property type="component" value="Unassembled WGS sequence"/>
</dbReference>
<dbReference type="InterPro" id="IPR036388">
    <property type="entry name" value="WH-like_DNA-bd_sf"/>
</dbReference>
<name>A0ABW3XD91_9ACTN</name>